<feature type="region of interest" description="Disordered" evidence="1">
    <location>
        <begin position="1"/>
        <end position="68"/>
    </location>
</feature>
<keyword evidence="2" id="KW-0812">Transmembrane</keyword>
<keyword evidence="3" id="KW-0489">Methyltransferase</keyword>
<keyword evidence="3" id="KW-0808">Transferase</keyword>
<dbReference type="PANTHER" id="PTHR38043:SF1">
    <property type="entry name" value="PROTEIN HEMX"/>
    <property type="match status" value="1"/>
</dbReference>
<proteinExistence type="predicted"/>
<keyword evidence="2" id="KW-0472">Membrane</keyword>
<feature type="compositionally biased region" description="Polar residues" evidence="1">
    <location>
        <begin position="445"/>
        <end position="456"/>
    </location>
</feature>
<dbReference type="EC" id="2.1.1.107" evidence="3"/>
<feature type="region of interest" description="Disordered" evidence="1">
    <location>
        <begin position="403"/>
        <end position="456"/>
    </location>
</feature>
<feature type="compositionally biased region" description="Polar residues" evidence="1">
    <location>
        <begin position="417"/>
        <end position="432"/>
    </location>
</feature>
<feature type="compositionally biased region" description="Low complexity" evidence="1">
    <location>
        <begin position="18"/>
        <end position="48"/>
    </location>
</feature>
<keyword evidence="4" id="KW-1185">Reference proteome</keyword>
<accession>A0ABY9TJC8</accession>
<evidence type="ECO:0000256" key="2">
    <source>
        <dbReference type="SAM" id="Phobius"/>
    </source>
</evidence>
<dbReference type="PANTHER" id="PTHR38043">
    <property type="entry name" value="PROTEIN HEMX"/>
    <property type="match status" value="1"/>
</dbReference>
<evidence type="ECO:0000313" key="4">
    <source>
        <dbReference type="Proteomes" id="UP001248581"/>
    </source>
</evidence>
<dbReference type="Proteomes" id="UP001248581">
    <property type="component" value="Chromosome"/>
</dbReference>
<organism evidence="3 4">
    <name type="scientific">Thalassotalea nanhaiensis</name>
    <dbReference type="NCBI Taxonomy" id="3065648"/>
    <lineage>
        <taxon>Bacteria</taxon>
        <taxon>Pseudomonadati</taxon>
        <taxon>Pseudomonadota</taxon>
        <taxon>Gammaproteobacteria</taxon>
        <taxon>Alteromonadales</taxon>
        <taxon>Colwelliaceae</taxon>
        <taxon>Thalassotalea</taxon>
    </lineage>
</organism>
<dbReference type="RefSeq" id="WP_348388066.1">
    <property type="nucleotide sequence ID" value="NZ_CP134146.1"/>
</dbReference>
<sequence length="456" mass="51118">MTEKENNKAQTSPKKAEQSSAKISASDAAKIAAKAKQQSQDSSKSKAAPTPAKQAVKPTPKAKIQTSPIQKKLSKTAVLALLVAFGAAGGVGAHYWWQQQQTIELEQRLVGNTKASVVELDQHLQQQISALQKQSQQQISKLINEVEQRSGSRISALEQEIEQLIDSQPNNWQITEAEYLTRMAGRVLWLEKDTSTAIMLMNDADARIKDLKDPRMMKVRELLHEDIEKLKVLPKLQRDDIILTLMGLSKQVDGLSLATVQLPDEAELTESTALTEDVSDWQDNLAKSWAKFKDEFITVRRRSGNVEPLMEPQFEQNLYHNLELKFQQAQWAVSQGKKDLFLATVTDIQRWLSHHFDMTEVKTQQFNARLAEIKAMPVTVEYPQTLASQQALRAMLDNKPVKRLGGVKPAPKKTIEQAPQTPVNIEPSNTELNVEPEPIVEPEQKLSSPTQEEGKA</sequence>
<reference evidence="4" key="1">
    <citation type="submission" date="2023-09" db="EMBL/GenBank/DDBJ databases">
        <authorList>
            <person name="Li S."/>
            <person name="Li X."/>
            <person name="Zhang C."/>
            <person name="Zhao Z."/>
        </authorList>
    </citation>
    <scope>NUCLEOTIDE SEQUENCE [LARGE SCALE GENOMIC DNA]</scope>
    <source>
        <strain evidence="4">SQ345</strain>
    </source>
</reference>
<evidence type="ECO:0000313" key="3">
    <source>
        <dbReference type="EMBL" id="WNC68912.1"/>
    </source>
</evidence>
<dbReference type="InterPro" id="IPR007470">
    <property type="entry name" value="HemX"/>
</dbReference>
<gene>
    <name evidence="3" type="ORF">RI845_01865</name>
</gene>
<evidence type="ECO:0000256" key="1">
    <source>
        <dbReference type="SAM" id="MobiDB-lite"/>
    </source>
</evidence>
<dbReference type="Pfam" id="PF04375">
    <property type="entry name" value="HemX"/>
    <property type="match status" value="1"/>
</dbReference>
<keyword evidence="2" id="KW-1133">Transmembrane helix</keyword>
<dbReference type="GO" id="GO:0004851">
    <property type="term" value="F:uroporphyrin-III C-methyltransferase activity"/>
    <property type="evidence" value="ECO:0007669"/>
    <property type="project" value="UniProtKB-EC"/>
</dbReference>
<protein>
    <submittedName>
        <fullName evidence="3">Uroporphyrinogen-III C-methyltransferase</fullName>
        <ecNumber evidence="3">2.1.1.107</ecNumber>
    </submittedName>
</protein>
<dbReference type="EMBL" id="CP134146">
    <property type="protein sequence ID" value="WNC68912.1"/>
    <property type="molecule type" value="Genomic_DNA"/>
</dbReference>
<feature type="transmembrane region" description="Helical" evidence="2">
    <location>
        <begin position="77"/>
        <end position="97"/>
    </location>
</feature>
<dbReference type="GO" id="GO:0032259">
    <property type="term" value="P:methylation"/>
    <property type="evidence" value="ECO:0007669"/>
    <property type="project" value="UniProtKB-KW"/>
</dbReference>
<name>A0ABY9TJC8_9GAMM</name>